<keyword evidence="5" id="KW-0339">Growth factor</keyword>
<dbReference type="SUPFAM" id="SSF57501">
    <property type="entry name" value="Cystine-knot cytokines"/>
    <property type="match status" value="1"/>
</dbReference>
<evidence type="ECO:0000313" key="9">
    <source>
        <dbReference type="RefSeq" id="XP_007943664.1"/>
    </source>
</evidence>
<dbReference type="GO" id="GO:0005615">
    <property type="term" value="C:extracellular space"/>
    <property type="evidence" value="ECO:0007669"/>
    <property type="project" value="TreeGrafter"/>
</dbReference>
<evidence type="ECO:0000256" key="6">
    <source>
        <dbReference type="SAM" id="SignalP"/>
    </source>
</evidence>
<dbReference type="CTD" id="9518"/>
<dbReference type="Gene3D" id="2.10.90.10">
    <property type="entry name" value="Cystine-knot cytokines"/>
    <property type="match status" value="1"/>
</dbReference>
<reference evidence="9" key="1">
    <citation type="submission" date="2025-08" db="UniProtKB">
        <authorList>
            <consortium name="RefSeq"/>
        </authorList>
    </citation>
    <scope>IDENTIFICATION</scope>
</reference>
<dbReference type="PANTHER" id="PTHR11848:SF78">
    <property type="entry name" value="GROWTH_DIFFERENTIATION FACTOR 15"/>
    <property type="match status" value="1"/>
</dbReference>
<evidence type="ECO:0000259" key="7">
    <source>
        <dbReference type="PROSITE" id="PS51362"/>
    </source>
</evidence>
<dbReference type="GO" id="GO:0008083">
    <property type="term" value="F:growth factor activity"/>
    <property type="evidence" value="ECO:0007669"/>
    <property type="project" value="UniProtKB-KW"/>
</dbReference>
<dbReference type="OrthoDB" id="10030979at2759"/>
<feature type="signal peptide" evidence="6">
    <location>
        <begin position="1"/>
        <end position="29"/>
    </location>
</feature>
<accession>A0A8B7A6S1</accession>
<dbReference type="Proteomes" id="UP000694850">
    <property type="component" value="Unplaced"/>
</dbReference>
<keyword evidence="6" id="KW-0732">Signal</keyword>
<dbReference type="SMART" id="SM00204">
    <property type="entry name" value="TGFB"/>
    <property type="match status" value="1"/>
</dbReference>
<name>A0A8B7A6S1_ORYAF</name>
<keyword evidence="3" id="KW-0964">Secreted</keyword>
<organism evidence="8 9">
    <name type="scientific">Orycteropus afer afer</name>
    <dbReference type="NCBI Taxonomy" id="1230840"/>
    <lineage>
        <taxon>Eukaryota</taxon>
        <taxon>Metazoa</taxon>
        <taxon>Chordata</taxon>
        <taxon>Craniata</taxon>
        <taxon>Vertebrata</taxon>
        <taxon>Euteleostomi</taxon>
        <taxon>Mammalia</taxon>
        <taxon>Eutheria</taxon>
        <taxon>Afrotheria</taxon>
        <taxon>Tubulidentata</taxon>
        <taxon>Orycteropodidae</taxon>
        <taxon>Orycteropus</taxon>
    </lineage>
</organism>
<protein>
    <submittedName>
        <fullName evidence="9">Growth/differentiation factor 15</fullName>
    </submittedName>
</protein>
<dbReference type="GeneID" id="103200886"/>
<dbReference type="Pfam" id="PF00019">
    <property type="entry name" value="TGF_beta"/>
    <property type="match status" value="1"/>
</dbReference>
<dbReference type="PANTHER" id="PTHR11848">
    <property type="entry name" value="TGF-BETA FAMILY"/>
    <property type="match status" value="1"/>
</dbReference>
<dbReference type="InterPro" id="IPR015615">
    <property type="entry name" value="TGF-beta-rel"/>
</dbReference>
<dbReference type="CDD" id="cd19376">
    <property type="entry name" value="TGF_beta_GDF15"/>
    <property type="match status" value="1"/>
</dbReference>
<keyword evidence="4" id="KW-0325">Glycoprotein</keyword>
<sequence length="304" mass="32976">MPLLGPTPLLLSPMLLLLLSLLPPEGALSLVLERKPSLRGFPEALPGLDASTVQEMWKRYENWMNQLRRNQSWQDWSPDSSTASVRILTPEVRPGPGNQVHLLIPRAVLSAGRPPAPRLQQALLRLTPTGPTLYDVTRPLQRLLAHGGPALPVLRLPVSPPPSDPKLAARLSARLELHLRPSAARGRRSTRVPTAEACAAGAAHCCGVKSRRVTVEELGWADWVLAPRELDVRACVGACPSRFRPASAHARIKARLHDLDPVSAPAPCCVPASFESVVLLHQDSDGGVTITPYDDILVKDCHCA</sequence>
<feature type="domain" description="TGF-beta family profile" evidence="7">
    <location>
        <begin position="185"/>
        <end position="304"/>
    </location>
</feature>
<dbReference type="AlphaFoldDB" id="A0A8B7A6S1"/>
<dbReference type="InterPro" id="IPR001839">
    <property type="entry name" value="TGF-b_C"/>
</dbReference>
<evidence type="ECO:0000256" key="3">
    <source>
        <dbReference type="ARBA" id="ARBA00022525"/>
    </source>
</evidence>
<gene>
    <name evidence="9" type="primary">GDF15</name>
</gene>
<proteinExistence type="inferred from homology"/>
<evidence type="ECO:0000256" key="1">
    <source>
        <dbReference type="ARBA" id="ARBA00004613"/>
    </source>
</evidence>
<keyword evidence="8" id="KW-1185">Reference proteome</keyword>
<dbReference type="PROSITE" id="PS51362">
    <property type="entry name" value="TGF_BETA_2"/>
    <property type="match status" value="1"/>
</dbReference>
<comment type="similarity">
    <text evidence="2 5">Belongs to the TGF-beta family.</text>
</comment>
<feature type="chain" id="PRO_5034656142" evidence="6">
    <location>
        <begin position="30"/>
        <end position="304"/>
    </location>
</feature>
<evidence type="ECO:0000256" key="2">
    <source>
        <dbReference type="ARBA" id="ARBA00006656"/>
    </source>
</evidence>
<evidence type="ECO:0000313" key="8">
    <source>
        <dbReference type="Proteomes" id="UP000694850"/>
    </source>
</evidence>
<dbReference type="InterPro" id="IPR029034">
    <property type="entry name" value="Cystine-knot_cytokine"/>
</dbReference>
<dbReference type="RefSeq" id="XP_007943664.1">
    <property type="nucleotide sequence ID" value="XM_007945473.1"/>
</dbReference>
<dbReference type="GO" id="GO:0005125">
    <property type="term" value="F:cytokine activity"/>
    <property type="evidence" value="ECO:0007669"/>
    <property type="project" value="TreeGrafter"/>
</dbReference>
<comment type="subcellular location">
    <subcellularLocation>
        <location evidence="1">Secreted</location>
    </subcellularLocation>
</comment>
<evidence type="ECO:0000256" key="4">
    <source>
        <dbReference type="ARBA" id="ARBA00023180"/>
    </source>
</evidence>
<evidence type="ECO:0000256" key="5">
    <source>
        <dbReference type="RuleBase" id="RU000354"/>
    </source>
</evidence>